<sequence>MANKYYTVVGGVAIPNVFKVITATTGLTCCAFYGSSKILTSQYGVKLPDRTMRFMNGTAMLMAGSLAFDSYDFNKNIARMRDMDMEEFNKKLAKLRKMRTEKIPKPLVLFLTAYLMFGLGGVFSIAEQYETIKENEKLKKS</sequence>
<organism evidence="2">
    <name type="scientific">Salvia splendens</name>
    <name type="common">Scarlet sage</name>
    <dbReference type="NCBI Taxonomy" id="180675"/>
    <lineage>
        <taxon>Eukaryota</taxon>
        <taxon>Viridiplantae</taxon>
        <taxon>Streptophyta</taxon>
        <taxon>Embryophyta</taxon>
        <taxon>Tracheophyta</taxon>
        <taxon>Spermatophyta</taxon>
        <taxon>Magnoliopsida</taxon>
        <taxon>eudicotyledons</taxon>
        <taxon>Gunneridae</taxon>
        <taxon>Pentapetalae</taxon>
        <taxon>asterids</taxon>
        <taxon>lamiids</taxon>
        <taxon>Lamiales</taxon>
        <taxon>Lamiaceae</taxon>
        <taxon>Nepetoideae</taxon>
        <taxon>Mentheae</taxon>
        <taxon>Salviinae</taxon>
        <taxon>Salvia</taxon>
        <taxon>Salvia subgen. Calosphace</taxon>
        <taxon>core Calosphace</taxon>
    </lineage>
</organism>
<evidence type="ECO:0000313" key="2">
    <source>
        <dbReference type="EMBL" id="KAG6395717.1"/>
    </source>
</evidence>
<evidence type="ECO:0000256" key="1">
    <source>
        <dbReference type="SAM" id="Phobius"/>
    </source>
</evidence>
<keyword evidence="3" id="KW-1185">Reference proteome</keyword>
<keyword evidence="1" id="KW-0812">Transmembrane</keyword>
<feature type="transmembrane region" description="Helical" evidence="1">
    <location>
        <begin position="107"/>
        <end position="126"/>
    </location>
</feature>
<keyword evidence="1" id="KW-0472">Membrane</keyword>
<accession>A0A8X8Z8Z0</accession>
<name>A0A8X8Z8Z0_SALSN</name>
<evidence type="ECO:0000313" key="3">
    <source>
        <dbReference type="Proteomes" id="UP000298416"/>
    </source>
</evidence>
<gene>
    <name evidence="2" type="ORF">SASPL_141841</name>
</gene>
<reference evidence="2" key="2">
    <citation type="submission" date="2020-08" db="EMBL/GenBank/DDBJ databases">
        <title>Plant Genome Project.</title>
        <authorList>
            <person name="Zhang R.-G."/>
        </authorList>
    </citation>
    <scope>NUCLEOTIDE SEQUENCE</scope>
    <source>
        <strain evidence="2">Huo1</strain>
        <tissue evidence="2">Leaf</tissue>
    </source>
</reference>
<reference evidence="2" key="1">
    <citation type="submission" date="2018-01" db="EMBL/GenBank/DDBJ databases">
        <authorList>
            <person name="Mao J.F."/>
        </authorList>
    </citation>
    <scope>NUCLEOTIDE SEQUENCE</scope>
    <source>
        <strain evidence="2">Huo1</strain>
        <tissue evidence="2">Leaf</tissue>
    </source>
</reference>
<dbReference type="Proteomes" id="UP000298416">
    <property type="component" value="Unassembled WGS sequence"/>
</dbReference>
<feature type="transmembrane region" description="Helical" evidence="1">
    <location>
        <begin position="54"/>
        <end position="73"/>
    </location>
</feature>
<dbReference type="EMBL" id="PNBA02000016">
    <property type="protein sequence ID" value="KAG6395717.1"/>
    <property type="molecule type" value="Genomic_DNA"/>
</dbReference>
<keyword evidence="1" id="KW-1133">Transmembrane helix</keyword>
<dbReference type="AlphaFoldDB" id="A0A8X8Z8Z0"/>
<evidence type="ECO:0008006" key="4">
    <source>
        <dbReference type="Google" id="ProtNLM"/>
    </source>
</evidence>
<protein>
    <recommendedName>
        <fullName evidence="4">Transmembrane protein</fullName>
    </recommendedName>
</protein>
<feature type="transmembrane region" description="Helical" evidence="1">
    <location>
        <begin position="12"/>
        <end position="34"/>
    </location>
</feature>
<proteinExistence type="predicted"/>
<comment type="caution">
    <text evidence="2">The sequence shown here is derived from an EMBL/GenBank/DDBJ whole genome shotgun (WGS) entry which is preliminary data.</text>
</comment>